<keyword evidence="6" id="KW-0406">Ion transport</keyword>
<dbReference type="Proteomes" id="UP000050416">
    <property type="component" value="Unassembled WGS sequence"/>
</dbReference>
<evidence type="ECO:0000256" key="8">
    <source>
        <dbReference type="ARBA" id="ARBA00023136"/>
    </source>
</evidence>
<dbReference type="Gene3D" id="2.40.170.20">
    <property type="entry name" value="TonB-dependent receptor, beta-barrel domain"/>
    <property type="match status" value="1"/>
</dbReference>
<keyword evidence="9 10" id="KW-0998">Cell outer membrane</keyword>
<evidence type="ECO:0000256" key="6">
    <source>
        <dbReference type="ARBA" id="ARBA00023065"/>
    </source>
</evidence>
<dbReference type="PANTHER" id="PTHR30069:SF53">
    <property type="entry name" value="COLICIN I RECEPTOR-RELATED"/>
    <property type="match status" value="1"/>
</dbReference>
<dbReference type="Pfam" id="PF07715">
    <property type="entry name" value="Plug"/>
    <property type="match status" value="1"/>
</dbReference>
<dbReference type="InterPro" id="IPR036942">
    <property type="entry name" value="Beta-barrel_TonB_sf"/>
</dbReference>
<organism evidence="15 16">
    <name type="scientific">Marinobacter excellens HL-55</name>
    <dbReference type="NCBI Taxonomy" id="1305731"/>
    <lineage>
        <taxon>Bacteria</taxon>
        <taxon>Pseudomonadati</taxon>
        <taxon>Pseudomonadota</taxon>
        <taxon>Gammaproteobacteria</taxon>
        <taxon>Pseudomonadales</taxon>
        <taxon>Marinobacteraceae</taxon>
        <taxon>Marinobacter</taxon>
    </lineage>
</organism>
<keyword evidence="5 12" id="KW-0732">Signal</keyword>
<dbReference type="AlphaFoldDB" id="A0A0P7YKA5"/>
<dbReference type="SUPFAM" id="SSF56935">
    <property type="entry name" value="Porins"/>
    <property type="match status" value="1"/>
</dbReference>
<evidence type="ECO:0000256" key="9">
    <source>
        <dbReference type="ARBA" id="ARBA00023237"/>
    </source>
</evidence>
<dbReference type="Gene3D" id="2.170.130.10">
    <property type="entry name" value="TonB-dependent receptor, plug domain"/>
    <property type="match status" value="1"/>
</dbReference>
<comment type="caution">
    <text evidence="15">The sequence shown here is derived from an EMBL/GenBank/DDBJ whole genome shotgun (WGS) entry which is preliminary data.</text>
</comment>
<feature type="chain" id="PRO_5006146381" evidence="12">
    <location>
        <begin position="24"/>
        <end position="612"/>
    </location>
</feature>
<keyword evidence="2 10" id="KW-0813">Transport</keyword>
<dbReference type="EMBL" id="LJZQ01000001">
    <property type="protein sequence ID" value="KPQ30589.1"/>
    <property type="molecule type" value="Genomic_DNA"/>
</dbReference>
<evidence type="ECO:0000256" key="1">
    <source>
        <dbReference type="ARBA" id="ARBA00004571"/>
    </source>
</evidence>
<dbReference type="InterPro" id="IPR037066">
    <property type="entry name" value="Plug_dom_sf"/>
</dbReference>
<dbReference type="CDD" id="cd01347">
    <property type="entry name" value="ligand_gated_channel"/>
    <property type="match status" value="1"/>
</dbReference>
<keyword evidence="8 10" id="KW-0472">Membrane</keyword>
<dbReference type="GO" id="GO:0006811">
    <property type="term" value="P:monoatomic ion transport"/>
    <property type="evidence" value="ECO:0007669"/>
    <property type="project" value="UniProtKB-KW"/>
</dbReference>
<evidence type="ECO:0000256" key="5">
    <source>
        <dbReference type="ARBA" id="ARBA00022729"/>
    </source>
</evidence>
<evidence type="ECO:0000259" key="14">
    <source>
        <dbReference type="Pfam" id="PF07715"/>
    </source>
</evidence>
<keyword evidence="7 11" id="KW-0798">TonB box</keyword>
<protein>
    <submittedName>
        <fullName evidence="15">Vitamin B12 transporter</fullName>
    </submittedName>
</protein>
<comment type="subcellular location">
    <subcellularLocation>
        <location evidence="1 10">Cell outer membrane</location>
        <topology evidence="1 10">Multi-pass membrane protein</topology>
    </subcellularLocation>
</comment>
<evidence type="ECO:0000256" key="2">
    <source>
        <dbReference type="ARBA" id="ARBA00022448"/>
    </source>
</evidence>
<feature type="domain" description="TonB-dependent receptor-like beta-barrel" evidence="13">
    <location>
        <begin position="186"/>
        <end position="574"/>
    </location>
</feature>
<evidence type="ECO:0000256" key="11">
    <source>
        <dbReference type="RuleBase" id="RU003357"/>
    </source>
</evidence>
<evidence type="ECO:0000313" key="16">
    <source>
        <dbReference type="Proteomes" id="UP000050416"/>
    </source>
</evidence>
<feature type="signal peptide" evidence="12">
    <location>
        <begin position="1"/>
        <end position="23"/>
    </location>
</feature>
<dbReference type="PATRIC" id="fig|1305731.5.peg.1482"/>
<proteinExistence type="inferred from homology"/>
<dbReference type="InterPro" id="IPR012910">
    <property type="entry name" value="Plug_dom"/>
</dbReference>
<evidence type="ECO:0000256" key="7">
    <source>
        <dbReference type="ARBA" id="ARBA00023077"/>
    </source>
</evidence>
<dbReference type="PANTHER" id="PTHR30069">
    <property type="entry name" value="TONB-DEPENDENT OUTER MEMBRANE RECEPTOR"/>
    <property type="match status" value="1"/>
</dbReference>
<dbReference type="GO" id="GO:0009279">
    <property type="term" value="C:cell outer membrane"/>
    <property type="evidence" value="ECO:0007669"/>
    <property type="project" value="UniProtKB-SubCell"/>
</dbReference>
<sequence length="612" mass="66427">MYHFQLPAVIAGVSLLALPLAVAAQSSDKTEQLDPIVVTATLGPKTVGESLSSVTVIDQADIERQKPAEFRDLLRGQPGVNVVSDGSYGKTTSLFLRGAGSSGTVLLLDGIRLRSGTAGIPPWQFLPPELMGQVELVRGAKSSLYGADAVGGVIQAFTLEPQAERQGWAEVAGGSHQTRETSAGVAGRAGQSSFLASGNYSDTDGTNLRAGGEDKGFRNAGGLAKISHRFEQGGGAGLTVFQSEGNTEFEGGDTDYMIRAAGLYVEAVASDYWRTRIQFSEARDEQETFGSFPSIYNTLSRSARWDNTLTAGVHELVLGSEVMVDEVEGSDDFTENSRTNAAVFGQGRLNFGASDLMLSLRLDDNEAYGKEETGGIAFGHQFDRSHRMRVSYATSFRAPTFNDLYLTTPFYSGNPDLNAEQGQMVELGFSGRYTQWFWDVALYQNDVDDLITYVVDPVTFDGTMENVEIARIRGVEVSSGFETGGWDIAAALTYADTENRDTGTRLPRRADKSARLDVDRLFSRWSVGASLIAEGNRYNDAANNSLLPGYGTVDLRAAWNFLPGWSASLKVDNVLDRRYTTSLGNDSVTFEPFDYLAAGRTYMASVRYDFSR</sequence>
<dbReference type="PROSITE" id="PS52016">
    <property type="entry name" value="TONB_DEPENDENT_REC_3"/>
    <property type="match status" value="1"/>
</dbReference>
<feature type="domain" description="TonB-dependent receptor plug" evidence="14">
    <location>
        <begin position="49"/>
        <end position="153"/>
    </location>
</feature>
<dbReference type="InterPro" id="IPR039426">
    <property type="entry name" value="TonB-dep_rcpt-like"/>
</dbReference>
<evidence type="ECO:0000256" key="3">
    <source>
        <dbReference type="ARBA" id="ARBA00022452"/>
    </source>
</evidence>
<dbReference type="STRING" id="1305731.GCA_000934705_02802"/>
<reference evidence="15 16" key="1">
    <citation type="submission" date="2015-09" db="EMBL/GenBank/DDBJ databases">
        <title>Identification and resolution of microdiversity through metagenomic sequencing of parallel consortia.</title>
        <authorList>
            <person name="Nelson W.C."/>
            <person name="Romine M.F."/>
            <person name="Lindemann S.R."/>
        </authorList>
    </citation>
    <scope>NUCLEOTIDE SEQUENCE [LARGE SCALE GENOMIC DNA]</scope>
    <source>
        <strain evidence="15">HL-55</strain>
    </source>
</reference>
<evidence type="ECO:0000259" key="13">
    <source>
        <dbReference type="Pfam" id="PF00593"/>
    </source>
</evidence>
<evidence type="ECO:0000256" key="10">
    <source>
        <dbReference type="PROSITE-ProRule" id="PRU01360"/>
    </source>
</evidence>
<accession>A0A0P7YKA5</accession>
<name>A0A0P7YKA5_9GAMM</name>
<dbReference type="Pfam" id="PF00593">
    <property type="entry name" value="TonB_dep_Rec_b-barrel"/>
    <property type="match status" value="1"/>
</dbReference>
<gene>
    <name evidence="15" type="primary">btuB</name>
    <name evidence="15" type="ORF">HLUCCX14_00540</name>
</gene>
<dbReference type="OrthoDB" id="9764669at2"/>
<keyword evidence="4 10" id="KW-0812">Transmembrane</keyword>
<comment type="similarity">
    <text evidence="10 11">Belongs to the TonB-dependent receptor family.</text>
</comment>
<evidence type="ECO:0000256" key="12">
    <source>
        <dbReference type="SAM" id="SignalP"/>
    </source>
</evidence>
<dbReference type="InterPro" id="IPR000531">
    <property type="entry name" value="Beta-barrel_TonB"/>
</dbReference>
<evidence type="ECO:0000256" key="4">
    <source>
        <dbReference type="ARBA" id="ARBA00022692"/>
    </source>
</evidence>
<evidence type="ECO:0000313" key="15">
    <source>
        <dbReference type="EMBL" id="KPQ30589.1"/>
    </source>
</evidence>
<keyword evidence="3 10" id="KW-1134">Transmembrane beta strand</keyword>
<dbReference type="GO" id="GO:0015889">
    <property type="term" value="P:cobalamin transport"/>
    <property type="evidence" value="ECO:0007669"/>
    <property type="project" value="TreeGrafter"/>
</dbReference>